<evidence type="ECO:0000256" key="2">
    <source>
        <dbReference type="ARBA" id="ARBA00022448"/>
    </source>
</evidence>
<feature type="transmembrane region" description="Helical" evidence="8">
    <location>
        <begin position="131"/>
        <end position="151"/>
    </location>
</feature>
<dbReference type="SUPFAM" id="SSF161098">
    <property type="entry name" value="MetI-like"/>
    <property type="match status" value="1"/>
</dbReference>
<accession>A0A975R1A4</accession>
<dbReference type="GO" id="GO:0005886">
    <property type="term" value="C:plasma membrane"/>
    <property type="evidence" value="ECO:0007669"/>
    <property type="project" value="UniProtKB-SubCell"/>
</dbReference>
<evidence type="ECO:0000256" key="4">
    <source>
        <dbReference type="ARBA" id="ARBA00022519"/>
    </source>
</evidence>
<gene>
    <name evidence="10" type="ORF">KKR91_01465</name>
</gene>
<protein>
    <submittedName>
        <fullName evidence="10">ABC transporter permease subunit</fullName>
    </submittedName>
</protein>
<keyword evidence="2 8" id="KW-0813">Transport</keyword>
<dbReference type="InterPro" id="IPR000515">
    <property type="entry name" value="MetI-like"/>
</dbReference>
<dbReference type="Gene3D" id="1.10.3720.10">
    <property type="entry name" value="MetI-like"/>
    <property type="match status" value="1"/>
</dbReference>
<evidence type="ECO:0000259" key="9">
    <source>
        <dbReference type="PROSITE" id="PS50928"/>
    </source>
</evidence>
<dbReference type="KEGG" id="ajg:KKR91_01465"/>
<feature type="domain" description="ABC transmembrane type-1" evidence="9">
    <location>
        <begin position="66"/>
        <end position="256"/>
    </location>
</feature>
<evidence type="ECO:0000256" key="5">
    <source>
        <dbReference type="ARBA" id="ARBA00022692"/>
    </source>
</evidence>
<name>A0A975R1A4_9MICC</name>
<keyword evidence="7 8" id="KW-0472">Membrane</keyword>
<evidence type="ECO:0000313" key="10">
    <source>
        <dbReference type="EMBL" id="QWC10353.1"/>
    </source>
</evidence>
<evidence type="ECO:0000256" key="7">
    <source>
        <dbReference type="ARBA" id="ARBA00023136"/>
    </source>
</evidence>
<dbReference type="PANTHER" id="PTHR43357:SF4">
    <property type="entry name" value="INNER MEMBRANE ABC TRANSPORTER PERMEASE PROTEIN YDCV"/>
    <property type="match status" value="1"/>
</dbReference>
<dbReference type="InterPro" id="IPR035906">
    <property type="entry name" value="MetI-like_sf"/>
</dbReference>
<dbReference type="AlphaFoldDB" id="A0A975R1A4"/>
<dbReference type="PANTHER" id="PTHR43357">
    <property type="entry name" value="INNER MEMBRANE ABC TRANSPORTER PERMEASE PROTEIN YDCV"/>
    <property type="match status" value="1"/>
</dbReference>
<feature type="transmembrane region" description="Helical" evidence="8">
    <location>
        <begin position="70"/>
        <end position="91"/>
    </location>
</feature>
<keyword evidence="4" id="KW-0997">Cell inner membrane</keyword>
<dbReference type="PROSITE" id="PS50928">
    <property type="entry name" value="ABC_TM1"/>
    <property type="match status" value="1"/>
</dbReference>
<evidence type="ECO:0000256" key="3">
    <source>
        <dbReference type="ARBA" id="ARBA00022475"/>
    </source>
</evidence>
<dbReference type="Proteomes" id="UP000676885">
    <property type="component" value="Chromosome"/>
</dbReference>
<keyword evidence="11" id="KW-1185">Reference proteome</keyword>
<reference evidence="10 11" key="1">
    <citation type="submission" date="2021-05" db="EMBL/GenBank/DDBJ databases">
        <title>Novel species in genus Arthrobacter.</title>
        <authorList>
            <person name="Zhang G."/>
        </authorList>
    </citation>
    <scope>NUCLEOTIDE SEQUENCE [LARGE SCALE GENOMIC DNA]</scope>
    <source>
        <strain evidence="11">zg-ZUI227</strain>
    </source>
</reference>
<evidence type="ECO:0000256" key="8">
    <source>
        <dbReference type="RuleBase" id="RU363032"/>
    </source>
</evidence>
<sequence length="268" mass="28153">MLVRNRAARLLVHTVAIALLLAMFALPFLVIILGAFATSWSGVLPSGATLGNFAAVFTESATANTVTASLVTAFVATVLALIIATTAALAARRTPWLKRIIDTVFLLPVAIPSVAVGLALLMAFSSGPLRLNGTVWIVVVAHTVLVVALAYQPISAAVVRLDPAFEEAASALGASRTRIIATVVLPLLRPALAGAAAMCIAMSMGELTAMMMVAPPSWRTMPLQVFSFTSRGIRLYEGAALAVLLLLITLIALLVLQRMANRRTGITR</sequence>
<evidence type="ECO:0000256" key="1">
    <source>
        <dbReference type="ARBA" id="ARBA00004429"/>
    </source>
</evidence>
<dbReference type="RefSeq" id="WP_210231455.1">
    <property type="nucleotide sequence ID" value="NZ_CP076022.1"/>
</dbReference>
<keyword evidence="6 8" id="KW-1133">Transmembrane helix</keyword>
<feature type="transmembrane region" description="Helical" evidence="8">
    <location>
        <begin position="12"/>
        <end position="37"/>
    </location>
</feature>
<proteinExistence type="inferred from homology"/>
<feature type="transmembrane region" description="Helical" evidence="8">
    <location>
        <begin position="233"/>
        <end position="256"/>
    </location>
</feature>
<dbReference type="GO" id="GO:0055085">
    <property type="term" value="P:transmembrane transport"/>
    <property type="evidence" value="ECO:0007669"/>
    <property type="project" value="InterPro"/>
</dbReference>
<comment type="similarity">
    <text evidence="8">Belongs to the binding-protein-dependent transport system permease family.</text>
</comment>
<keyword evidence="3" id="KW-1003">Cell membrane</keyword>
<dbReference type="EMBL" id="CP076022">
    <property type="protein sequence ID" value="QWC10353.1"/>
    <property type="molecule type" value="Genomic_DNA"/>
</dbReference>
<dbReference type="Pfam" id="PF00528">
    <property type="entry name" value="BPD_transp_1"/>
    <property type="match status" value="1"/>
</dbReference>
<organism evidence="10 11">
    <name type="scientific">Arthrobacter jiangjiafuii</name>
    <dbReference type="NCBI Taxonomy" id="2817475"/>
    <lineage>
        <taxon>Bacteria</taxon>
        <taxon>Bacillati</taxon>
        <taxon>Actinomycetota</taxon>
        <taxon>Actinomycetes</taxon>
        <taxon>Micrococcales</taxon>
        <taxon>Micrococcaceae</taxon>
        <taxon>Arthrobacter</taxon>
    </lineage>
</organism>
<evidence type="ECO:0000313" key="11">
    <source>
        <dbReference type="Proteomes" id="UP000676885"/>
    </source>
</evidence>
<comment type="subcellular location">
    <subcellularLocation>
        <location evidence="1">Cell inner membrane</location>
        <topology evidence="1">Multi-pass membrane protein</topology>
    </subcellularLocation>
    <subcellularLocation>
        <location evidence="8">Cell membrane</location>
        <topology evidence="8">Multi-pass membrane protein</topology>
    </subcellularLocation>
</comment>
<keyword evidence="5 8" id="KW-0812">Transmembrane</keyword>
<feature type="transmembrane region" description="Helical" evidence="8">
    <location>
        <begin position="103"/>
        <end position="125"/>
    </location>
</feature>
<evidence type="ECO:0000256" key="6">
    <source>
        <dbReference type="ARBA" id="ARBA00022989"/>
    </source>
</evidence>
<dbReference type="CDD" id="cd06261">
    <property type="entry name" value="TM_PBP2"/>
    <property type="match status" value="1"/>
</dbReference>